<dbReference type="OrthoDB" id="10250354at2759"/>
<sequence length="164" mass="18775">MEDLIFHLFFVVPLTRWITGPDRSWNKKSNRIGIILAVGVLFCIGVLQSGREHQNHYETLGVDPTSPPKVVAAAYRKLSLAYHPDRNPHPDAKETFAKIREANEILSNEKRRNSYCRFGDFSAEGEIDEEQFYDVLFLAVFQFLIPLLFAYVYTYGADSAASRQ</sequence>
<evidence type="ECO:0000313" key="3">
    <source>
        <dbReference type="EMBL" id="PHJ17958.1"/>
    </source>
</evidence>
<evidence type="ECO:0000256" key="1">
    <source>
        <dbReference type="SAM" id="Phobius"/>
    </source>
</evidence>
<dbReference type="Proteomes" id="UP000221165">
    <property type="component" value="Unassembled WGS sequence"/>
</dbReference>
<dbReference type="PROSITE" id="PS50076">
    <property type="entry name" value="DNAJ_2"/>
    <property type="match status" value="1"/>
</dbReference>
<gene>
    <name evidence="3" type="ORF">CSUI_008212</name>
</gene>
<evidence type="ECO:0000313" key="4">
    <source>
        <dbReference type="Proteomes" id="UP000221165"/>
    </source>
</evidence>
<comment type="caution">
    <text evidence="3">The sequence shown here is derived from an EMBL/GenBank/DDBJ whole genome shotgun (WGS) entry which is preliminary data.</text>
</comment>
<dbReference type="EMBL" id="MIGC01004535">
    <property type="protein sequence ID" value="PHJ17958.1"/>
    <property type="molecule type" value="Genomic_DNA"/>
</dbReference>
<dbReference type="InterPro" id="IPR018253">
    <property type="entry name" value="DnaJ_domain_CS"/>
</dbReference>
<dbReference type="InterPro" id="IPR001623">
    <property type="entry name" value="DnaJ_domain"/>
</dbReference>
<feature type="transmembrane region" description="Helical" evidence="1">
    <location>
        <begin position="135"/>
        <end position="154"/>
    </location>
</feature>
<dbReference type="SMART" id="SM00271">
    <property type="entry name" value="DnaJ"/>
    <property type="match status" value="1"/>
</dbReference>
<keyword evidence="1" id="KW-1133">Transmembrane helix</keyword>
<dbReference type="Gene3D" id="1.10.287.110">
    <property type="entry name" value="DnaJ domain"/>
    <property type="match status" value="1"/>
</dbReference>
<dbReference type="GO" id="GO:0051082">
    <property type="term" value="F:unfolded protein binding"/>
    <property type="evidence" value="ECO:0007669"/>
    <property type="project" value="TreeGrafter"/>
</dbReference>
<proteinExistence type="predicted"/>
<dbReference type="AlphaFoldDB" id="A0A2C6KMW9"/>
<dbReference type="InterPro" id="IPR036869">
    <property type="entry name" value="J_dom_sf"/>
</dbReference>
<name>A0A2C6KMW9_9APIC</name>
<feature type="domain" description="J" evidence="2">
    <location>
        <begin position="55"/>
        <end position="119"/>
    </location>
</feature>
<protein>
    <recommendedName>
        <fullName evidence="2">J domain-containing protein</fullName>
    </recommendedName>
</protein>
<dbReference type="PRINTS" id="PR00625">
    <property type="entry name" value="JDOMAIN"/>
</dbReference>
<evidence type="ECO:0000259" key="2">
    <source>
        <dbReference type="PROSITE" id="PS50076"/>
    </source>
</evidence>
<organism evidence="3 4">
    <name type="scientific">Cystoisospora suis</name>
    <dbReference type="NCBI Taxonomy" id="483139"/>
    <lineage>
        <taxon>Eukaryota</taxon>
        <taxon>Sar</taxon>
        <taxon>Alveolata</taxon>
        <taxon>Apicomplexa</taxon>
        <taxon>Conoidasida</taxon>
        <taxon>Coccidia</taxon>
        <taxon>Eucoccidiorida</taxon>
        <taxon>Eimeriorina</taxon>
        <taxon>Sarcocystidae</taxon>
        <taxon>Cystoisospora</taxon>
    </lineage>
</organism>
<dbReference type="GO" id="GO:0005737">
    <property type="term" value="C:cytoplasm"/>
    <property type="evidence" value="ECO:0007669"/>
    <property type="project" value="TreeGrafter"/>
</dbReference>
<reference evidence="3 4" key="1">
    <citation type="journal article" date="2017" name="Int. J. Parasitol.">
        <title>The genome of the protozoan parasite Cystoisospora suis and a reverse vaccinology approach to identify vaccine candidates.</title>
        <authorList>
            <person name="Palmieri N."/>
            <person name="Shrestha A."/>
            <person name="Ruttkowski B."/>
            <person name="Beck T."/>
            <person name="Vogl C."/>
            <person name="Tomley F."/>
            <person name="Blake D.P."/>
            <person name="Joachim A."/>
        </authorList>
    </citation>
    <scope>NUCLEOTIDE SEQUENCE [LARGE SCALE GENOMIC DNA]</scope>
    <source>
        <strain evidence="3 4">Wien I</strain>
    </source>
</reference>
<dbReference type="RefSeq" id="XP_067919671.1">
    <property type="nucleotide sequence ID" value="XM_068068347.1"/>
</dbReference>
<feature type="non-terminal residue" evidence="3">
    <location>
        <position position="164"/>
    </location>
</feature>
<dbReference type="PANTHER" id="PTHR43096:SF10">
    <property type="entry name" value="CHAPERONE PROTEIN DNAJ A6, CHLOROPLASTIC"/>
    <property type="match status" value="1"/>
</dbReference>
<dbReference type="GO" id="GO:0042026">
    <property type="term" value="P:protein refolding"/>
    <property type="evidence" value="ECO:0007669"/>
    <property type="project" value="TreeGrafter"/>
</dbReference>
<dbReference type="VEuPathDB" id="ToxoDB:CSUI_008212"/>
<dbReference type="Pfam" id="PF00226">
    <property type="entry name" value="DnaJ"/>
    <property type="match status" value="1"/>
</dbReference>
<dbReference type="PANTHER" id="PTHR43096">
    <property type="entry name" value="DNAJ HOMOLOG 1, MITOCHONDRIAL-RELATED"/>
    <property type="match status" value="1"/>
</dbReference>
<dbReference type="PROSITE" id="PS00636">
    <property type="entry name" value="DNAJ_1"/>
    <property type="match status" value="1"/>
</dbReference>
<dbReference type="SUPFAM" id="SSF46565">
    <property type="entry name" value="Chaperone J-domain"/>
    <property type="match status" value="1"/>
</dbReference>
<keyword evidence="4" id="KW-1185">Reference proteome</keyword>
<dbReference type="CDD" id="cd06257">
    <property type="entry name" value="DnaJ"/>
    <property type="match status" value="1"/>
</dbReference>
<keyword evidence="1" id="KW-0472">Membrane</keyword>
<dbReference type="GeneID" id="94431558"/>
<accession>A0A2C6KMW9</accession>
<keyword evidence="1" id="KW-0812">Transmembrane</keyword>
<feature type="transmembrane region" description="Helical" evidence="1">
    <location>
        <begin position="32"/>
        <end position="50"/>
    </location>
</feature>